<evidence type="ECO:0000256" key="7">
    <source>
        <dbReference type="PROSITE-ProRule" id="PRU00042"/>
    </source>
</evidence>
<dbReference type="Proteomes" id="UP000534930">
    <property type="component" value="Unassembled WGS sequence"/>
</dbReference>
<evidence type="ECO:0000259" key="8">
    <source>
        <dbReference type="PROSITE" id="PS50157"/>
    </source>
</evidence>
<dbReference type="GO" id="GO:0000981">
    <property type="term" value="F:DNA-binding transcription factor activity, RNA polymerase II-specific"/>
    <property type="evidence" value="ECO:0007669"/>
    <property type="project" value="TreeGrafter"/>
</dbReference>
<keyword evidence="10" id="KW-1185">Reference proteome</keyword>
<dbReference type="PANTHER" id="PTHR23226">
    <property type="entry name" value="ZINC FINGER AND SCAN DOMAIN-CONTAINING"/>
    <property type="match status" value="1"/>
</dbReference>
<dbReference type="PANTHER" id="PTHR23226:SF416">
    <property type="entry name" value="FI01424P"/>
    <property type="match status" value="1"/>
</dbReference>
<evidence type="ECO:0000256" key="1">
    <source>
        <dbReference type="ARBA" id="ARBA00004123"/>
    </source>
</evidence>
<keyword evidence="4 7" id="KW-0863">Zinc-finger</keyword>
<feature type="domain" description="C2H2-type" evidence="8">
    <location>
        <begin position="27"/>
        <end position="54"/>
    </location>
</feature>
<keyword evidence="2" id="KW-0479">Metal-binding</keyword>
<dbReference type="InterPro" id="IPR013087">
    <property type="entry name" value="Znf_C2H2_type"/>
</dbReference>
<keyword evidence="3" id="KW-0677">Repeat</keyword>
<proteinExistence type="predicted"/>
<dbReference type="SUPFAM" id="SSF57667">
    <property type="entry name" value="beta-beta-alpha zinc fingers"/>
    <property type="match status" value="1"/>
</dbReference>
<comment type="caution">
    <text evidence="9">The sequence shown here is derived from an EMBL/GenBank/DDBJ whole genome shotgun (WGS) entry which is preliminary data.</text>
</comment>
<keyword evidence="5" id="KW-0862">Zinc</keyword>
<organism evidence="9 10">
    <name type="scientific">Myiagra hebetior</name>
    <dbReference type="NCBI Taxonomy" id="381031"/>
    <lineage>
        <taxon>Eukaryota</taxon>
        <taxon>Metazoa</taxon>
        <taxon>Chordata</taxon>
        <taxon>Craniata</taxon>
        <taxon>Vertebrata</taxon>
        <taxon>Euteleostomi</taxon>
        <taxon>Archelosauria</taxon>
        <taxon>Archosauria</taxon>
        <taxon>Dinosauria</taxon>
        <taxon>Saurischia</taxon>
        <taxon>Theropoda</taxon>
        <taxon>Coelurosauria</taxon>
        <taxon>Aves</taxon>
        <taxon>Neognathae</taxon>
        <taxon>Neoaves</taxon>
        <taxon>Telluraves</taxon>
        <taxon>Australaves</taxon>
        <taxon>Passeriformes</taxon>
        <taxon>Corvoidea</taxon>
        <taxon>Monarchidae</taxon>
        <taxon>Myiagra</taxon>
    </lineage>
</organism>
<dbReference type="GO" id="GO:0005634">
    <property type="term" value="C:nucleus"/>
    <property type="evidence" value="ECO:0007669"/>
    <property type="project" value="UniProtKB-SubCell"/>
</dbReference>
<evidence type="ECO:0000313" key="9">
    <source>
        <dbReference type="EMBL" id="NXH23860.1"/>
    </source>
</evidence>
<protein>
    <submittedName>
        <fullName evidence="9">ZNF3 protein</fullName>
    </submittedName>
</protein>
<evidence type="ECO:0000256" key="3">
    <source>
        <dbReference type="ARBA" id="ARBA00022737"/>
    </source>
</evidence>
<dbReference type="PROSITE" id="PS50157">
    <property type="entry name" value="ZINC_FINGER_C2H2_2"/>
    <property type="match status" value="1"/>
</dbReference>
<feature type="non-terminal residue" evidence="9">
    <location>
        <position position="54"/>
    </location>
</feature>
<evidence type="ECO:0000256" key="4">
    <source>
        <dbReference type="ARBA" id="ARBA00022771"/>
    </source>
</evidence>
<evidence type="ECO:0000256" key="6">
    <source>
        <dbReference type="ARBA" id="ARBA00023242"/>
    </source>
</evidence>
<dbReference type="Gene3D" id="3.30.160.60">
    <property type="entry name" value="Classic Zinc Finger"/>
    <property type="match status" value="2"/>
</dbReference>
<dbReference type="GO" id="GO:0008270">
    <property type="term" value="F:zinc ion binding"/>
    <property type="evidence" value="ECO:0007669"/>
    <property type="project" value="UniProtKB-KW"/>
</dbReference>
<dbReference type="InterPro" id="IPR036236">
    <property type="entry name" value="Znf_C2H2_sf"/>
</dbReference>
<evidence type="ECO:0000256" key="5">
    <source>
        <dbReference type="ARBA" id="ARBA00022833"/>
    </source>
</evidence>
<dbReference type="AlphaFoldDB" id="A0A7K9IFQ8"/>
<keyword evidence="6" id="KW-0539">Nucleus</keyword>
<dbReference type="FunFam" id="3.30.160.60:FF:000206">
    <property type="entry name" value="zinc finger protein 202 isoform X1"/>
    <property type="match status" value="1"/>
</dbReference>
<dbReference type="EMBL" id="VWZQ01000402">
    <property type="protein sequence ID" value="NXH23860.1"/>
    <property type="molecule type" value="Genomic_DNA"/>
</dbReference>
<gene>
    <name evidence="9" type="primary">Znf3_0</name>
    <name evidence="9" type="ORF">MYIHEB_R05954</name>
</gene>
<evidence type="ECO:0000313" key="10">
    <source>
        <dbReference type="Proteomes" id="UP000534930"/>
    </source>
</evidence>
<dbReference type="SMART" id="SM00355">
    <property type="entry name" value="ZnF_C2H2"/>
    <property type="match status" value="1"/>
</dbReference>
<evidence type="ECO:0000256" key="2">
    <source>
        <dbReference type="ARBA" id="ARBA00022723"/>
    </source>
</evidence>
<dbReference type="GO" id="GO:0000978">
    <property type="term" value="F:RNA polymerase II cis-regulatory region sequence-specific DNA binding"/>
    <property type="evidence" value="ECO:0007669"/>
    <property type="project" value="TreeGrafter"/>
</dbReference>
<sequence>CPKGSRSSSCSSELVLHEQLHDRKKPYECEECGTSFRWRSGLIRHERIHTRERP</sequence>
<dbReference type="PROSITE" id="PS00028">
    <property type="entry name" value="ZINC_FINGER_C2H2_1"/>
    <property type="match status" value="1"/>
</dbReference>
<feature type="non-terminal residue" evidence="9">
    <location>
        <position position="1"/>
    </location>
</feature>
<reference evidence="9 10" key="1">
    <citation type="submission" date="2019-09" db="EMBL/GenBank/DDBJ databases">
        <title>Bird 10,000 Genomes (B10K) Project - Family phase.</title>
        <authorList>
            <person name="Zhang G."/>
        </authorList>
    </citation>
    <scope>NUCLEOTIDE SEQUENCE [LARGE SCALE GENOMIC DNA]</scope>
    <source>
        <strain evidence="9">B10K-DU-001-33</strain>
        <tissue evidence="9">Muscle</tissue>
    </source>
</reference>
<accession>A0A7K9IFQ8</accession>
<name>A0A7K9IFQ8_9CORV</name>
<comment type="subcellular location">
    <subcellularLocation>
        <location evidence="1">Nucleus</location>
    </subcellularLocation>
</comment>